<sequence length="57" mass="6508">METPPTPASDPLQLRLGSPKWVPRFQVVLHGVVNMQLPSQRLWDVVDDLVYQFQSSC</sequence>
<protein>
    <submittedName>
        <fullName evidence="1">Uncharacterized protein</fullName>
    </submittedName>
</protein>
<accession>A0AA39D8Q3</accession>
<comment type="caution">
    <text evidence="1">The sequence shown here is derived from an EMBL/GenBank/DDBJ whole genome shotgun (WGS) entry which is preliminary data.</text>
</comment>
<keyword evidence="2" id="KW-1185">Reference proteome</keyword>
<dbReference type="InterPro" id="IPR019382">
    <property type="entry name" value="eIF3l"/>
</dbReference>
<proteinExistence type="predicted"/>
<dbReference type="Proteomes" id="UP001168098">
    <property type="component" value="Unassembled WGS sequence"/>
</dbReference>
<organism evidence="1 2">
    <name type="scientific">Vitis rotundifolia</name>
    <name type="common">Muscadine grape</name>
    <dbReference type="NCBI Taxonomy" id="103349"/>
    <lineage>
        <taxon>Eukaryota</taxon>
        <taxon>Viridiplantae</taxon>
        <taxon>Streptophyta</taxon>
        <taxon>Embryophyta</taxon>
        <taxon>Tracheophyta</taxon>
        <taxon>Spermatophyta</taxon>
        <taxon>Magnoliopsida</taxon>
        <taxon>eudicotyledons</taxon>
        <taxon>Gunneridae</taxon>
        <taxon>Pentapetalae</taxon>
        <taxon>rosids</taxon>
        <taxon>Vitales</taxon>
        <taxon>Vitaceae</taxon>
        <taxon>Viteae</taxon>
        <taxon>Vitis</taxon>
    </lineage>
</organism>
<gene>
    <name evidence="1" type="ORF">PVL29_024813</name>
</gene>
<dbReference type="AlphaFoldDB" id="A0AA39D8Q3"/>
<name>A0AA39D8Q3_VITRO</name>
<dbReference type="GO" id="GO:0005852">
    <property type="term" value="C:eukaryotic translation initiation factor 3 complex"/>
    <property type="evidence" value="ECO:0007669"/>
    <property type="project" value="InterPro"/>
</dbReference>
<evidence type="ECO:0000313" key="1">
    <source>
        <dbReference type="EMBL" id="KAJ9676013.1"/>
    </source>
</evidence>
<dbReference type="GO" id="GO:0003743">
    <property type="term" value="F:translation initiation factor activity"/>
    <property type="evidence" value="ECO:0007669"/>
    <property type="project" value="InterPro"/>
</dbReference>
<evidence type="ECO:0000313" key="2">
    <source>
        <dbReference type="Proteomes" id="UP001168098"/>
    </source>
</evidence>
<dbReference type="Pfam" id="PF10255">
    <property type="entry name" value="Paf67"/>
    <property type="match status" value="1"/>
</dbReference>
<dbReference type="EMBL" id="JARBHA010000018">
    <property type="protein sequence ID" value="KAJ9676013.1"/>
    <property type="molecule type" value="Genomic_DNA"/>
</dbReference>
<reference evidence="1 2" key="1">
    <citation type="journal article" date="2023" name="BMC Biotechnol.">
        <title>Vitis rotundifolia cv Carlos genome sequencing.</title>
        <authorList>
            <person name="Huff M."/>
            <person name="Hulse-Kemp A."/>
            <person name="Scheffler B."/>
            <person name="Youngblood R."/>
            <person name="Simpson S."/>
            <person name="Babiker E."/>
            <person name="Staton M."/>
        </authorList>
    </citation>
    <scope>NUCLEOTIDE SEQUENCE [LARGE SCALE GENOMIC DNA]</scope>
    <source>
        <tissue evidence="1">Leaf</tissue>
    </source>
</reference>